<proteinExistence type="predicted"/>
<organism evidence="9 10">
    <name type="scientific">Vespula squamosa</name>
    <name type="common">Southern yellow jacket</name>
    <name type="synonym">Wasp</name>
    <dbReference type="NCBI Taxonomy" id="30214"/>
    <lineage>
        <taxon>Eukaryota</taxon>
        <taxon>Metazoa</taxon>
        <taxon>Ecdysozoa</taxon>
        <taxon>Arthropoda</taxon>
        <taxon>Hexapoda</taxon>
        <taxon>Insecta</taxon>
        <taxon>Pterygota</taxon>
        <taxon>Neoptera</taxon>
        <taxon>Endopterygota</taxon>
        <taxon>Hymenoptera</taxon>
        <taxon>Apocrita</taxon>
        <taxon>Aculeata</taxon>
        <taxon>Vespoidea</taxon>
        <taxon>Vespidae</taxon>
        <taxon>Vespinae</taxon>
        <taxon>Vespula</taxon>
    </lineage>
</organism>
<reference evidence="9 10" key="1">
    <citation type="journal article" date="2024" name="Ann. Entomol. Soc. Am.">
        <title>Genomic analyses of the southern and eastern yellowjacket wasps (Hymenoptera: Vespidae) reveal evolutionary signatures of social life.</title>
        <authorList>
            <person name="Catto M.A."/>
            <person name="Caine P.B."/>
            <person name="Orr S.E."/>
            <person name="Hunt B.G."/>
            <person name="Goodisman M.A.D."/>
        </authorList>
    </citation>
    <scope>NUCLEOTIDE SEQUENCE [LARGE SCALE GENOMIC DNA]</scope>
    <source>
        <strain evidence="9">233</strain>
        <tissue evidence="9">Head and thorax</tissue>
    </source>
</reference>
<dbReference type="PANTHER" id="PTHR31180:SF2">
    <property type="entry name" value="CILIA- AND FLAGELLA-ASSOCIATED PROTEIN 107"/>
    <property type="match status" value="1"/>
</dbReference>
<dbReference type="Proteomes" id="UP001607302">
    <property type="component" value="Unassembled WGS sequence"/>
</dbReference>
<keyword evidence="5" id="KW-0206">Cytoskeleton</keyword>
<keyword evidence="3" id="KW-0282">Flagellum</keyword>
<gene>
    <name evidence="9" type="ORF">V1478_010302</name>
</gene>
<keyword evidence="6" id="KW-0966">Cell projection</keyword>
<comment type="subcellular location">
    <subcellularLocation>
        <location evidence="1">Cytoplasm</location>
        <location evidence="1">Cytoskeleton</location>
        <location evidence="1">Flagellum axoneme</location>
    </subcellularLocation>
</comment>
<name>A0ABD2AI11_VESSQ</name>
<evidence type="ECO:0000256" key="8">
    <source>
        <dbReference type="ARBA" id="ARBA00046435"/>
    </source>
</evidence>
<dbReference type="InterPro" id="IPR037662">
    <property type="entry name" value="CFAP68/107"/>
</dbReference>
<dbReference type="AlphaFoldDB" id="A0ABD2AI11"/>
<keyword evidence="4" id="KW-0969">Cilium</keyword>
<evidence type="ECO:0000313" key="10">
    <source>
        <dbReference type="Proteomes" id="UP001607302"/>
    </source>
</evidence>
<evidence type="ECO:0000256" key="1">
    <source>
        <dbReference type="ARBA" id="ARBA00004611"/>
    </source>
</evidence>
<comment type="subunit">
    <text evidence="8">Microtubule inner protein component of sperm flagellar doublet microtubules.</text>
</comment>
<keyword evidence="10" id="KW-1185">Reference proteome</keyword>
<dbReference type="Pfam" id="PF22595">
    <property type="entry name" value="CFAP107"/>
    <property type="match status" value="1"/>
</dbReference>
<evidence type="ECO:0000256" key="7">
    <source>
        <dbReference type="ARBA" id="ARBA00035003"/>
    </source>
</evidence>
<comment type="caution">
    <text evidence="9">The sequence shown here is derived from an EMBL/GenBank/DDBJ whole genome shotgun (WGS) entry which is preliminary data.</text>
</comment>
<dbReference type="PANTHER" id="PTHR31180">
    <property type="entry name" value="CILIA- AND FLAGELLA-ASSOCIATED PROTEIN 107-RELATED"/>
    <property type="match status" value="1"/>
</dbReference>
<protein>
    <submittedName>
        <fullName evidence="9">Cilia- and flagella-associated protein 107-like isoform X1</fullName>
    </submittedName>
</protein>
<evidence type="ECO:0000256" key="4">
    <source>
        <dbReference type="ARBA" id="ARBA00023069"/>
    </source>
</evidence>
<keyword evidence="2" id="KW-0963">Cytoplasm</keyword>
<evidence type="ECO:0000256" key="2">
    <source>
        <dbReference type="ARBA" id="ARBA00022490"/>
    </source>
</evidence>
<accession>A0ABD2AI11</accession>
<evidence type="ECO:0000256" key="5">
    <source>
        <dbReference type="ARBA" id="ARBA00023212"/>
    </source>
</evidence>
<evidence type="ECO:0000256" key="3">
    <source>
        <dbReference type="ARBA" id="ARBA00022846"/>
    </source>
</evidence>
<sequence length="245" mass="29068">MPVLSSNLKHSINLSLTDLSTKLSNKQDEFDRAPTVSEEKYDSKVLIGNWFNRRASYIPSSNKWITHTQTIYKEHYKPYDIDIYKKDQVPFWDNKIKNEGLFKGTLMDHHGKSYYNNMTTTYDLSYRILPRQLQKSNLRIYNIRKNRWLPEQDLTEDFGNLTKIGIKDTLQIWWDSTSNEATQFCRWRTTYQDEYKAHDISLIKKKFHRQQVNMNVPYLSNLGHIDNYSNSCPITFKSSSSKIVN</sequence>
<evidence type="ECO:0000313" key="9">
    <source>
        <dbReference type="EMBL" id="KAL2720036.1"/>
    </source>
</evidence>
<dbReference type="InterPro" id="IPR054709">
    <property type="entry name" value="CFAP107"/>
</dbReference>
<evidence type="ECO:0000256" key="6">
    <source>
        <dbReference type="ARBA" id="ARBA00023273"/>
    </source>
</evidence>
<dbReference type="GO" id="GO:0005930">
    <property type="term" value="C:axoneme"/>
    <property type="evidence" value="ECO:0007669"/>
    <property type="project" value="UniProtKB-ARBA"/>
</dbReference>
<comment type="function">
    <text evidence="7">Microtubule inner protein (MIP) part of the dynein-decorated doublet microtubules (DMTs) in cilia axoneme, which is required for motile cilia beating.</text>
</comment>
<dbReference type="EMBL" id="JAUDFV010000147">
    <property type="protein sequence ID" value="KAL2720036.1"/>
    <property type="molecule type" value="Genomic_DNA"/>
</dbReference>